<evidence type="ECO:0000313" key="3">
    <source>
        <dbReference type="Proteomes" id="UP000299102"/>
    </source>
</evidence>
<name>A0A4C1VM93_EUMVA</name>
<reference evidence="2 3" key="1">
    <citation type="journal article" date="2019" name="Commun. Biol.">
        <title>The bagworm genome reveals a unique fibroin gene that provides high tensile strength.</title>
        <authorList>
            <person name="Kono N."/>
            <person name="Nakamura H."/>
            <person name="Ohtoshi R."/>
            <person name="Tomita M."/>
            <person name="Numata K."/>
            <person name="Arakawa K."/>
        </authorList>
    </citation>
    <scope>NUCLEOTIDE SEQUENCE [LARGE SCALE GENOMIC DNA]</scope>
</reference>
<gene>
    <name evidence="2" type="ORF">EVAR_32456_1</name>
</gene>
<feature type="region of interest" description="Disordered" evidence="1">
    <location>
        <begin position="55"/>
        <end position="79"/>
    </location>
</feature>
<dbReference type="AlphaFoldDB" id="A0A4C1VM93"/>
<evidence type="ECO:0000256" key="1">
    <source>
        <dbReference type="SAM" id="MobiDB-lite"/>
    </source>
</evidence>
<proteinExistence type="predicted"/>
<protein>
    <submittedName>
        <fullName evidence="2">Uncharacterized protein</fullName>
    </submittedName>
</protein>
<dbReference type="EMBL" id="BGZK01000367">
    <property type="protein sequence ID" value="GBP39522.1"/>
    <property type="molecule type" value="Genomic_DNA"/>
</dbReference>
<organism evidence="2 3">
    <name type="scientific">Eumeta variegata</name>
    <name type="common">Bagworm moth</name>
    <name type="synonym">Eumeta japonica</name>
    <dbReference type="NCBI Taxonomy" id="151549"/>
    <lineage>
        <taxon>Eukaryota</taxon>
        <taxon>Metazoa</taxon>
        <taxon>Ecdysozoa</taxon>
        <taxon>Arthropoda</taxon>
        <taxon>Hexapoda</taxon>
        <taxon>Insecta</taxon>
        <taxon>Pterygota</taxon>
        <taxon>Neoptera</taxon>
        <taxon>Endopterygota</taxon>
        <taxon>Lepidoptera</taxon>
        <taxon>Glossata</taxon>
        <taxon>Ditrysia</taxon>
        <taxon>Tineoidea</taxon>
        <taxon>Psychidae</taxon>
        <taxon>Oiketicinae</taxon>
        <taxon>Eumeta</taxon>
    </lineage>
</organism>
<accession>A0A4C1VM93</accession>
<keyword evidence="3" id="KW-1185">Reference proteome</keyword>
<evidence type="ECO:0000313" key="2">
    <source>
        <dbReference type="EMBL" id="GBP39522.1"/>
    </source>
</evidence>
<sequence length="168" mass="18288">MYCKTSAANGKGHHVRKTRFSRCRTAALPPRPLVAATQFKNNVFFDRRLKREPRLPQAPPLALTDAGPARTHKPSHGGRVSYCPAAAAGSLYAPRASGNAKGEKTPQRESPFISKTCRMRYTGCVARDETKTISGQGNESSQLSPSSGIVLFHPAPHKILLYADMLIC</sequence>
<dbReference type="Proteomes" id="UP000299102">
    <property type="component" value="Unassembled WGS sequence"/>
</dbReference>
<comment type="caution">
    <text evidence="2">The sequence shown here is derived from an EMBL/GenBank/DDBJ whole genome shotgun (WGS) entry which is preliminary data.</text>
</comment>